<proteinExistence type="predicted"/>
<dbReference type="InterPro" id="IPR052913">
    <property type="entry name" value="Glycopeptide_resist_protein"/>
</dbReference>
<evidence type="ECO:0000313" key="4">
    <source>
        <dbReference type="EMBL" id="RKQ14649.1"/>
    </source>
</evidence>
<feature type="compositionally biased region" description="Polar residues" evidence="2">
    <location>
        <begin position="398"/>
        <end position="413"/>
    </location>
</feature>
<dbReference type="Gene3D" id="2.20.230.10">
    <property type="entry name" value="Resuscitation-promoting factor rpfb"/>
    <property type="match status" value="1"/>
</dbReference>
<dbReference type="Proteomes" id="UP000281813">
    <property type="component" value="Unassembled WGS sequence"/>
</dbReference>
<evidence type="ECO:0000259" key="3">
    <source>
        <dbReference type="PROSITE" id="PS51109"/>
    </source>
</evidence>
<evidence type="ECO:0000256" key="1">
    <source>
        <dbReference type="ARBA" id="ARBA00022729"/>
    </source>
</evidence>
<dbReference type="Pfam" id="PF07501">
    <property type="entry name" value="G5"/>
    <property type="match status" value="1"/>
</dbReference>
<accession>A0A494YWP7</accession>
<name>A0A494YWP7_9BACI</name>
<reference evidence="4 5" key="1">
    <citation type="journal article" date="2015" name="Antonie Van Leeuwenhoek">
        <title>Oceanobacillus bengalensis sp. nov., a bacterium isolated from seawater of the Bay of Bengal.</title>
        <authorList>
            <person name="Yongchang O."/>
            <person name="Xiang W."/>
            <person name="Wang G."/>
        </authorList>
    </citation>
    <scope>NUCLEOTIDE SEQUENCE [LARGE SCALE GENOMIC DNA]</scope>
    <source>
        <strain evidence="4 5">MCCC 1K00260</strain>
    </source>
</reference>
<comment type="caution">
    <text evidence="4">The sequence shown here is derived from an EMBL/GenBank/DDBJ whole genome shotgun (WGS) entry which is preliminary data.</text>
</comment>
<dbReference type="EMBL" id="RBZO01000019">
    <property type="protein sequence ID" value="RKQ14649.1"/>
    <property type="molecule type" value="Genomic_DNA"/>
</dbReference>
<feature type="region of interest" description="Disordered" evidence="2">
    <location>
        <begin position="397"/>
        <end position="424"/>
    </location>
</feature>
<dbReference type="SMART" id="SM01208">
    <property type="entry name" value="G5"/>
    <property type="match status" value="1"/>
</dbReference>
<dbReference type="RefSeq" id="WP_121132278.1">
    <property type="nucleotide sequence ID" value="NZ_JBHUFK010000060.1"/>
</dbReference>
<dbReference type="PANTHER" id="PTHR35788">
    <property type="entry name" value="EXPORTED PROTEIN-RELATED"/>
    <property type="match status" value="1"/>
</dbReference>
<dbReference type="AlphaFoldDB" id="A0A494YWP7"/>
<organism evidence="4 5">
    <name type="scientific">Oceanobacillus bengalensis</name>
    <dbReference type="NCBI Taxonomy" id="1435466"/>
    <lineage>
        <taxon>Bacteria</taxon>
        <taxon>Bacillati</taxon>
        <taxon>Bacillota</taxon>
        <taxon>Bacilli</taxon>
        <taxon>Bacillales</taxon>
        <taxon>Bacillaceae</taxon>
        <taxon>Oceanobacillus</taxon>
    </lineage>
</organism>
<gene>
    <name evidence="4" type="ORF">D8M05_12475</name>
</gene>
<dbReference type="PROSITE" id="PS51109">
    <property type="entry name" value="G5"/>
    <property type="match status" value="1"/>
</dbReference>
<protein>
    <recommendedName>
        <fullName evidence="3">G5 domain-containing protein</fullName>
    </recommendedName>
</protein>
<evidence type="ECO:0000256" key="2">
    <source>
        <dbReference type="SAM" id="MobiDB-lite"/>
    </source>
</evidence>
<keyword evidence="5" id="KW-1185">Reference proteome</keyword>
<keyword evidence="1" id="KW-0732">Signal</keyword>
<dbReference type="OrthoDB" id="2691125at2"/>
<dbReference type="PANTHER" id="PTHR35788:SF1">
    <property type="entry name" value="EXPORTED PROTEIN"/>
    <property type="match status" value="1"/>
</dbReference>
<dbReference type="InterPro" id="IPR011098">
    <property type="entry name" value="G5_dom"/>
</dbReference>
<evidence type="ECO:0000313" key="5">
    <source>
        <dbReference type="Proteomes" id="UP000281813"/>
    </source>
</evidence>
<sequence length="518" mass="57711">MRLLKKFSILIIICLIIIGLSRGLVVEAAGAVSQGSSIGGVLLEDLSNDEAKMLLQEQVANWLAGEALIAESEHEIFEIPRTIFEFDIEASLASLNEKTKRSWSSFFLKKKNVQIPFIVNVKEMDVLDWPEHIDVENTLSSVSTIASNLGEESVEITYLENQTVEQEELAEVRLPLPDISNAVTGHLAEELNGYVMPANSSFSFLESVKLLDGMANSNAERSFVASALYALVLQTNLEIIERFSQGDIPGYTEAGIEVEINEGESKDFLIYNPNDQPFTITAELIENDLLMTIESVPTPRTYRYVTENEVEIEPKTIYRYSPDLPLGAEELIQSGESGLQIEVYRISTHEDGSSEQELVSRDFYPPTPEIILVSTKEGMQPELNDMLDSELEGLEIPENTSGLDLNGLLNGTETTDDEASEENKMNTSELLLHCIMKNNAEDNNSEETNENQEDTNEEDQVADLCDVLFLYMLSNMADGTTPESEEDGKSGYSLEELLKKLSSELNEDEVDTEEEVLK</sequence>
<feature type="domain" description="G5" evidence="3">
    <location>
        <begin position="297"/>
        <end position="377"/>
    </location>
</feature>